<keyword evidence="3" id="KW-0238">DNA-binding</keyword>
<dbReference type="SUPFAM" id="SSF46785">
    <property type="entry name" value="Winged helix' DNA-binding domain"/>
    <property type="match status" value="1"/>
</dbReference>
<organism evidence="6 7">
    <name type="scientific">Streptomyces marianii</name>
    <dbReference type="NCBI Taxonomy" id="1817406"/>
    <lineage>
        <taxon>Bacteria</taxon>
        <taxon>Bacillati</taxon>
        <taxon>Actinomycetota</taxon>
        <taxon>Actinomycetes</taxon>
        <taxon>Kitasatosporales</taxon>
        <taxon>Streptomycetaceae</taxon>
        <taxon>Streptomyces</taxon>
    </lineage>
</organism>
<evidence type="ECO:0000256" key="4">
    <source>
        <dbReference type="ARBA" id="ARBA00023163"/>
    </source>
</evidence>
<keyword evidence="2" id="KW-0805">Transcription regulation</keyword>
<dbReference type="OrthoDB" id="3461141at2"/>
<dbReference type="InterPro" id="IPR005119">
    <property type="entry name" value="LysR_subst-bd"/>
</dbReference>
<evidence type="ECO:0000256" key="2">
    <source>
        <dbReference type="ARBA" id="ARBA00023015"/>
    </source>
</evidence>
<dbReference type="Gene3D" id="3.40.190.10">
    <property type="entry name" value="Periplasmic binding protein-like II"/>
    <property type="match status" value="2"/>
</dbReference>
<sequence>MFTRIGLLSFSSRKAVVQAPLGKERITRMGDRPEFSLTQLLYFVTIAETGNISEAAERLHASQSAVSAAIQRLERQLANQLLVRHHAKGVSLTSAGKLLIDDARAILRQAYALNRYSSRLQDESEGRLDIASYYSITSFLMLRTISRIADCQPRLTVKVHDVHSPIDLLLDGTCELAVTYSITSSEETRFTEVVTPALYALVAQSHPLADSGTVSLADLAKYPILMADVPSSTGIQAYVESAFIKADVPMPRVIYTTGTEAMRALAGAGLGFMLTHHRPQSMDTPDGSRIALVAITDDIPHLSIGVQMLRSTVPTQRARNFVTALRMTAQQLYTPATA</sequence>
<evidence type="ECO:0000256" key="3">
    <source>
        <dbReference type="ARBA" id="ARBA00023125"/>
    </source>
</evidence>
<dbReference type="GO" id="GO:0003700">
    <property type="term" value="F:DNA-binding transcription factor activity"/>
    <property type="evidence" value="ECO:0007669"/>
    <property type="project" value="InterPro"/>
</dbReference>
<feature type="domain" description="HTH lysR-type" evidence="5">
    <location>
        <begin position="35"/>
        <end position="93"/>
    </location>
</feature>
<accession>A0A5R9EDT0</accession>
<reference evidence="6 7" key="1">
    <citation type="submission" date="2019-05" db="EMBL/GenBank/DDBJ databases">
        <title>Streptomyces marianii sp. nov., a novel marine actinomycete from southern coast of India.</title>
        <authorList>
            <person name="Iniyan A.M."/>
            <person name="Wink J."/>
            <person name="Ramprasad E."/>
            <person name="Ramana C.V."/>
            <person name="Bunk B."/>
            <person name="Sproer C."/>
            <person name="Joseph F.-J.R.S."/>
            <person name="Vincent S.G.P."/>
        </authorList>
    </citation>
    <scope>NUCLEOTIDE SEQUENCE [LARGE SCALE GENOMIC DNA]</scope>
    <source>
        <strain evidence="6 7">ICN19</strain>
    </source>
</reference>
<dbReference type="PROSITE" id="PS50931">
    <property type="entry name" value="HTH_LYSR"/>
    <property type="match status" value="1"/>
</dbReference>
<dbReference type="Pfam" id="PF00126">
    <property type="entry name" value="HTH_1"/>
    <property type="match status" value="1"/>
</dbReference>
<evidence type="ECO:0000256" key="1">
    <source>
        <dbReference type="ARBA" id="ARBA00009437"/>
    </source>
</evidence>
<gene>
    <name evidence="6" type="ORF">FEF34_33255</name>
</gene>
<dbReference type="GO" id="GO:0032993">
    <property type="term" value="C:protein-DNA complex"/>
    <property type="evidence" value="ECO:0007669"/>
    <property type="project" value="TreeGrafter"/>
</dbReference>
<dbReference type="PANTHER" id="PTHR30346">
    <property type="entry name" value="TRANSCRIPTIONAL DUAL REGULATOR HCAR-RELATED"/>
    <property type="match status" value="1"/>
</dbReference>
<comment type="caution">
    <text evidence="6">The sequence shown here is derived from an EMBL/GenBank/DDBJ whole genome shotgun (WGS) entry which is preliminary data.</text>
</comment>
<proteinExistence type="inferred from homology"/>
<evidence type="ECO:0000313" key="6">
    <source>
        <dbReference type="EMBL" id="TLQ47185.1"/>
    </source>
</evidence>
<dbReference type="PANTHER" id="PTHR30346:SF0">
    <property type="entry name" value="HCA OPERON TRANSCRIPTIONAL ACTIVATOR HCAR"/>
    <property type="match status" value="1"/>
</dbReference>
<dbReference type="Proteomes" id="UP000305921">
    <property type="component" value="Unassembled WGS sequence"/>
</dbReference>
<dbReference type="InterPro" id="IPR000847">
    <property type="entry name" value="LysR_HTH_N"/>
</dbReference>
<dbReference type="SUPFAM" id="SSF53850">
    <property type="entry name" value="Periplasmic binding protein-like II"/>
    <property type="match status" value="1"/>
</dbReference>
<dbReference type="Pfam" id="PF03466">
    <property type="entry name" value="LysR_substrate"/>
    <property type="match status" value="1"/>
</dbReference>
<comment type="similarity">
    <text evidence="1">Belongs to the LysR transcriptional regulatory family.</text>
</comment>
<keyword evidence="4" id="KW-0804">Transcription</keyword>
<dbReference type="PRINTS" id="PR00039">
    <property type="entry name" value="HTHLYSR"/>
</dbReference>
<dbReference type="EMBL" id="VAWE01000001">
    <property type="protein sequence ID" value="TLQ47185.1"/>
    <property type="molecule type" value="Genomic_DNA"/>
</dbReference>
<dbReference type="FunFam" id="1.10.10.10:FF:000001">
    <property type="entry name" value="LysR family transcriptional regulator"/>
    <property type="match status" value="1"/>
</dbReference>
<keyword evidence="7" id="KW-1185">Reference proteome</keyword>
<dbReference type="AlphaFoldDB" id="A0A5R9EDT0"/>
<dbReference type="InterPro" id="IPR036390">
    <property type="entry name" value="WH_DNA-bd_sf"/>
</dbReference>
<protein>
    <submittedName>
        <fullName evidence="6">LysR family transcriptional regulator</fullName>
    </submittedName>
</protein>
<dbReference type="InterPro" id="IPR036388">
    <property type="entry name" value="WH-like_DNA-bd_sf"/>
</dbReference>
<evidence type="ECO:0000259" key="5">
    <source>
        <dbReference type="PROSITE" id="PS50931"/>
    </source>
</evidence>
<dbReference type="GO" id="GO:0003677">
    <property type="term" value="F:DNA binding"/>
    <property type="evidence" value="ECO:0007669"/>
    <property type="project" value="UniProtKB-KW"/>
</dbReference>
<dbReference type="Gene3D" id="1.10.10.10">
    <property type="entry name" value="Winged helix-like DNA-binding domain superfamily/Winged helix DNA-binding domain"/>
    <property type="match status" value="1"/>
</dbReference>
<name>A0A5R9EDT0_9ACTN</name>
<evidence type="ECO:0000313" key="7">
    <source>
        <dbReference type="Proteomes" id="UP000305921"/>
    </source>
</evidence>